<feature type="compositionally biased region" description="Polar residues" evidence="1">
    <location>
        <begin position="112"/>
        <end position="128"/>
    </location>
</feature>
<feature type="region of interest" description="Disordered" evidence="1">
    <location>
        <begin position="246"/>
        <end position="279"/>
    </location>
</feature>
<protein>
    <submittedName>
        <fullName evidence="3">Uncharacterized protein</fullName>
    </submittedName>
</protein>
<gene>
    <name evidence="3" type="ORF">DFR46_1267</name>
</gene>
<dbReference type="AlphaFoldDB" id="A0A3D9FF15"/>
<dbReference type="Proteomes" id="UP000256310">
    <property type="component" value="Unassembled WGS sequence"/>
</dbReference>
<organism evidence="3 4">
    <name type="scientific">Parasphingopyxis lamellibrachiae</name>
    <dbReference type="NCBI Taxonomy" id="680125"/>
    <lineage>
        <taxon>Bacteria</taxon>
        <taxon>Pseudomonadati</taxon>
        <taxon>Pseudomonadota</taxon>
        <taxon>Alphaproteobacteria</taxon>
        <taxon>Sphingomonadales</taxon>
        <taxon>Sphingomonadaceae</taxon>
        <taxon>Parasphingopyxis</taxon>
    </lineage>
</organism>
<keyword evidence="2" id="KW-0472">Membrane</keyword>
<sequence>MSFPACGSLTIKLAQRWFYAVSGLGQNRVATVRRNAFFILGILAAFAAPLAPVSAQEAETEAETSPTTQSQRPPVFSLPPGEVREQAQPNVQGPRAPGVSSPRLIDPDADPTPSSSVNTSRPAMTSRQPDPAPAVTVSRPQSAPDHAAQSRVSVSRPPSSAPETDSSSIADLPRPLIADQSPVPEPAETDASPVADAPLDQRGIAWWVWLLGLGAIVGLAVVIRIVSSPKLVKEEEAPELAPLIRKKAQPDAEPEAHRAPTPAPETPTPAMAAAPVASPAADAPSRIEVDFQPLSARLSTLGLTLTYRLTLFNISDGPLQDIAVRLGMRCADSSAMESAAEAGPPCVSFDTLEAGASHTHTGEIRLDPTVFKPLQSDGKPMLVPIVDMVPCYRDSDDVLHEMHAAMLVGRELEPPTPKMQPFWLERGFGQFGAIGCRMLSVKTA</sequence>
<dbReference type="EMBL" id="QRDP01000004">
    <property type="protein sequence ID" value="RED16248.1"/>
    <property type="molecule type" value="Genomic_DNA"/>
</dbReference>
<keyword evidence="2" id="KW-0812">Transmembrane</keyword>
<name>A0A3D9FF15_9SPHN</name>
<feature type="compositionally biased region" description="Low complexity" evidence="1">
    <location>
        <begin position="57"/>
        <end position="71"/>
    </location>
</feature>
<feature type="compositionally biased region" description="Low complexity" evidence="1">
    <location>
        <begin position="268"/>
        <end position="279"/>
    </location>
</feature>
<feature type="compositionally biased region" description="Basic and acidic residues" evidence="1">
    <location>
        <begin position="248"/>
        <end position="258"/>
    </location>
</feature>
<evidence type="ECO:0000256" key="2">
    <source>
        <dbReference type="SAM" id="Phobius"/>
    </source>
</evidence>
<feature type="region of interest" description="Disordered" evidence="1">
    <location>
        <begin position="57"/>
        <end position="195"/>
    </location>
</feature>
<feature type="transmembrane region" description="Helical" evidence="2">
    <location>
        <begin position="206"/>
        <end position="226"/>
    </location>
</feature>
<reference evidence="3 4" key="1">
    <citation type="submission" date="2018-07" db="EMBL/GenBank/DDBJ databases">
        <title>Genomic Encyclopedia of Type Strains, Phase IV (KMG-IV): sequencing the most valuable type-strain genomes for metagenomic binning, comparative biology and taxonomic classification.</title>
        <authorList>
            <person name="Goeker M."/>
        </authorList>
    </citation>
    <scope>NUCLEOTIDE SEQUENCE [LARGE SCALE GENOMIC DNA]</scope>
    <source>
        <strain evidence="3 4">DSM 26725</strain>
    </source>
</reference>
<keyword evidence="4" id="KW-1185">Reference proteome</keyword>
<proteinExistence type="predicted"/>
<evidence type="ECO:0000313" key="4">
    <source>
        <dbReference type="Proteomes" id="UP000256310"/>
    </source>
</evidence>
<comment type="caution">
    <text evidence="3">The sequence shown here is derived from an EMBL/GenBank/DDBJ whole genome shotgun (WGS) entry which is preliminary data.</text>
</comment>
<keyword evidence="2" id="KW-1133">Transmembrane helix</keyword>
<evidence type="ECO:0000313" key="3">
    <source>
        <dbReference type="EMBL" id="RED16248.1"/>
    </source>
</evidence>
<evidence type="ECO:0000256" key="1">
    <source>
        <dbReference type="SAM" id="MobiDB-lite"/>
    </source>
</evidence>
<accession>A0A3D9FF15</accession>